<sequence>MKTGLKASSPKKYAAVEKNYWSLAGLLLGIFSFFFVWITPFIPMFGLITSIVGITFSRRKQSGLATGIIGLVLSITVLSYISGSV</sequence>
<comment type="caution">
    <text evidence="2">The sequence shown here is derived from an EMBL/GenBank/DDBJ whole genome shotgun (WGS) entry which is preliminary data.</text>
</comment>
<dbReference type="RefSeq" id="WP_019375894.1">
    <property type="nucleotide sequence ID" value="NZ_CP090006.1"/>
</dbReference>
<feature type="transmembrane region" description="Helical" evidence="1">
    <location>
        <begin position="20"/>
        <end position="42"/>
    </location>
</feature>
<name>A0ABR7VNN4_VIRHA</name>
<reference evidence="2 3" key="1">
    <citation type="submission" date="2020-09" db="EMBL/GenBank/DDBJ databases">
        <title>Draft Genome Sequences of Oil-Oxidizing Bacteria Halomonas titanicae, Marinobacter lutaoensis, and Virgibacillus halodenitrificans Isolated from Highly Saline Environments.</title>
        <authorList>
            <person name="Grouzdev D.S."/>
            <person name="Sokolova D.S."/>
            <person name="Semenova E.M."/>
            <person name="Borzenkov I.A."/>
            <person name="Bidzhieva S.K."/>
            <person name="Poltaraus A.B."/>
            <person name="Nazina T.N."/>
        </authorList>
    </citation>
    <scope>NUCLEOTIDE SEQUENCE [LARGE SCALE GENOMIC DNA]</scope>
    <source>
        <strain evidence="2 3">VKM B-3472D</strain>
    </source>
</reference>
<keyword evidence="1" id="KW-0812">Transmembrane</keyword>
<evidence type="ECO:0008006" key="4">
    <source>
        <dbReference type="Google" id="ProtNLM"/>
    </source>
</evidence>
<keyword evidence="1" id="KW-1133">Transmembrane helix</keyword>
<keyword evidence="3" id="KW-1185">Reference proteome</keyword>
<dbReference type="EMBL" id="JACWEZ010000003">
    <property type="protein sequence ID" value="MBD1222422.1"/>
    <property type="molecule type" value="Genomic_DNA"/>
</dbReference>
<proteinExistence type="predicted"/>
<evidence type="ECO:0000313" key="2">
    <source>
        <dbReference type="EMBL" id="MBD1222422.1"/>
    </source>
</evidence>
<protein>
    <recommendedName>
        <fullName evidence="4">DUF4190 domain-containing protein</fullName>
    </recommendedName>
</protein>
<evidence type="ECO:0000256" key="1">
    <source>
        <dbReference type="SAM" id="Phobius"/>
    </source>
</evidence>
<gene>
    <name evidence="2" type="ORF">IC602_07365</name>
</gene>
<organism evidence="2 3">
    <name type="scientific">Virgibacillus halodenitrificans</name>
    <name type="common">Bacillus halodenitrificans</name>
    <dbReference type="NCBI Taxonomy" id="1482"/>
    <lineage>
        <taxon>Bacteria</taxon>
        <taxon>Bacillati</taxon>
        <taxon>Bacillota</taxon>
        <taxon>Bacilli</taxon>
        <taxon>Bacillales</taxon>
        <taxon>Bacillaceae</taxon>
        <taxon>Virgibacillus</taxon>
    </lineage>
</organism>
<accession>A0ABR7VNN4</accession>
<keyword evidence="1" id="KW-0472">Membrane</keyword>
<evidence type="ECO:0000313" key="3">
    <source>
        <dbReference type="Proteomes" id="UP000621631"/>
    </source>
</evidence>
<dbReference type="Proteomes" id="UP000621631">
    <property type="component" value="Unassembled WGS sequence"/>
</dbReference>
<feature type="transmembrane region" description="Helical" evidence="1">
    <location>
        <begin position="63"/>
        <end position="82"/>
    </location>
</feature>